<sequence length="283" mass="32211">MKQSGGKDSTNYQAQVINVGVTADEARNIALDLFKANFLELSQQAAEIATYRAEKLVNDTLEKLKQENPSGIEKMKNPDMQYAMYTAQKEFARTGDENLEEILIELLVERTKEDDRTLKQIVLDESLSVITKLNQKQIDILSLVFVIRRTVNNNYINFDKEIGDLLDYYERTYSKFINELPTVEEDTLLEHLVYAGCGRLSIGEAKYETIFKQNYQKIFNFNNEAEIVHLVNDFPLSSQIMKSWNETSLKNMNLTSVGIAIGHTNLVRKAGSSFGDLGIWISG</sequence>
<evidence type="ECO:0000313" key="3">
    <source>
        <dbReference type="Proteomes" id="UP000002754"/>
    </source>
</evidence>
<dbReference type="NCBIfam" id="NF045477">
    <property type="entry name" value="LPO_1073_dom"/>
    <property type="match status" value="1"/>
</dbReference>
<protein>
    <submittedName>
        <fullName evidence="1">Uncharacterized protein</fullName>
    </submittedName>
</protein>
<evidence type="ECO:0000313" key="2">
    <source>
        <dbReference type="EMBL" id="THG92205.1"/>
    </source>
</evidence>
<keyword evidence="3" id="KW-1185">Reference proteome</keyword>
<evidence type="ECO:0000313" key="1">
    <source>
        <dbReference type="EMBL" id="KGA95644.1"/>
    </source>
</evidence>
<dbReference type="InterPro" id="IPR053773">
    <property type="entry name" value="Vpar_1526-like"/>
</dbReference>
<dbReference type="EMBL" id="ALPT02000118">
    <property type="protein sequence ID" value="KGA95644.1"/>
    <property type="molecule type" value="Genomic_DNA"/>
</dbReference>
<dbReference type="OrthoDB" id="2944000at2"/>
<reference evidence="2 4" key="2">
    <citation type="submission" date="2014-01" db="EMBL/GenBank/DDBJ databases">
        <title>Draft genome sequencing of Bacillus alcalophilus CGMCC 1.3604.</title>
        <authorList>
            <person name="Yang J."/>
            <person name="Diao L."/>
            <person name="Yang S."/>
        </authorList>
    </citation>
    <scope>NUCLEOTIDE SEQUENCE [LARGE SCALE GENOMIC DNA]</scope>
    <source>
        <strain evidence="2 4">CGMCC 1.3604</strain>
    </source>
</reference>
<dbReference type="RefSeq" id="WP_003324126.1">
    <property type="nucleotide sequence ID" value="NZ_ALPT02000118.1"/>
</dbReference>
<name>A0A094WCZ4_ALKAL</name>
<proteinExistence type="predicted"/>
<gene>
    <name evidence="2" type="ORF">AJ85_15960</name>
    <name evidence="1" type="ORF">BALCAV_0221180</name>
</gene>
<organism evidence="1 3">
    <name type="scientific">Alkalihalobacillus alcalophilus ATCC 27647 = CGMCC 1.3604</name>
    <dbReference type="NCBI Taxonomy" id="1218173"/>
    <lineage>
        <taxon>Bacteria</taxon>
        <taxon>Bacillati</taxon>
        <taxon>Bacillota</taxon>
        <taxon>Bacilli</taxon>
        <taxon>Bacillales</taxon>
        <taxon>Bacillaceae</taxon>
        <taxon>Alkalihalobacillus</taxon>
    </lineage>
</organism>
<dbReference type="Proteomes" id="UP000297014">
    <property type="component" value="Unassembled WGS sequence"/>
</dbReference>
<accession>A0A094WCZ4</accession>
<dbReference type="AlphaFoldDB" id="A0A094WCZ4"/>
<dbReference type="STRING" id="1218173.BALCAV_0221180"/>
<comment type="caution">
    <text evidence="1">The sequence shown here is derived from an EMBL/GenBank/DDBJ whole genome shotgun (WGS) entry which is preliminary data.</text>
</comment>
<dbReference type="Proteomes" id="UP000002754">
    <property type="component" value="Unassembled WGS sequence"/>
</dbReference>
<dbReference type="eggNOG" id="ENOG502Z9S5">
    <property type="taxonomic scope" value="Bacteria"/>
</dbReference>
<reference evidence="1 3" key="1">
    <citation type="journal article" date="2014" name="Genome Announc.">
        <title>Draft Genome Sequence of Bacillus alcalophilus AV1934, a Classic Alkaliphile Isolated from Human Feces in 1934.</title>
        <authorList>
            <person name="Attie O."/>
            <person name="Jayaprakash A."/>
            <person name="Shah H."/>
            <person name="Paulsen I.T."/>
            <person name="Morino M."/>
            <person name="Takahashi Y."/>
            <person name="Narumi I."/>
            <person name="Sachidanandam R."/>
            <person name="Satoh K."/>
            <person name="Ito M."/>
            <person name="Krulwich T.A."/>
        </authorList>
    </citation>
    <scope>NUCLEOTIDE SEQUENCE [LARGE SCALE GENOMIC DNA]</scope>
    <source>
        <strain evidence="1 3">AV1934</strain>
    </source>
</reference>
<evidence type="ECO:0000313" key="4">
    <source>
        <dbReference type="Proteomes" id="UP000297014"/>
    </source>
</evidence>
<dbReference type="EMBL" id="JALP01000014">
    <property type="protein sequence ID" value="THG92205.1"/>
    <property type="molecule type" value="Genomic_DNA"/>
</dbReference>